<sequence>MANHVESLYNYHVWANQRIFNHLKTLSPEKYQEEIKSVFSSISKVLSHIYLSEYLWLNILEGHSMNEAMQLSLQLQEKIEKLSIEDLETEFHTLTTRFISFLNRQEDIEKSIMLDNPYARVRETSLSEMVLHVVNHGTYHRGNISAMLHQLDASSVMTDYAFYWYSEDAIHQK</sequence>
<proteinExistence type="inferred from homology"/>
<dbReference type="SUPFAM" id="SSF109854">
    <property type="entry name" value="DinB/YfiT-like putative metalloenzymes"/>
    <property type="match status" value="1"/>
</dbReference>
<dbReference type="Proteomes" id="UP001372526">
    <property type="component" value="Unassembled WGS sequence"/>
</dbReference>
<dbReference type="Pfam" id="PF05163">
    <property type="entry name" value="DinB"/>
    <property type="match status" value="1"/>
</dbReference>
<dbReference type="RefSeq" id="WP_336474489.1">
    <property type="nucleotide sequence ID" value="NZ_JBAWSX010000024.1"/>
</dbReference>
<evidence type="ECO:0000256" key="1">
    <source>
        <dbReference type="ARBA" id="ARBA00008635"/>
    </source>
</evidence>
<keyword evidence="2" id="KW-0479">Metal-binding</keyword>
<dbReference type="InterPro" id="IPR034660">
    <property type="entry name" value="DinB/YfiT-like"/>
</dbReference>
<name>A0ABU8FNI3_9BACI</name>
<accession>A0ABU8FNI3</accession>
<evidence type="ECO:0000313" key="4">
    <source>
        <dbReference type="Proteomes" id="UP001372526"/>
    </source>
</evidence>
<reference evidence="3 4" key="1">
    <citation type="submission" date="2024-01" db="EMBL/GenBank/DDBJ databases">
        <title>Seven novel Bacillus-like species.</title>
        <authorList>
            <person name="Liu G."/>
        </authorList>
    </citation>
    <scope>NUCLEOTIDE SEQUENCE [LARGE SCALE GENOMIC DNA]</scope>
    <source>
        <strain evidence="3 4">FJAT-51639</strain>
    </source>
</reference>
<protein>
    <submittedName>
        <fullName evidence="3">DinB family protein</fullName>
    </submittedName>
</protein>
<dbReference type="Gene3D" id="1.20.120.450">
    <property type="entry name" value="dinb family like domain"/>
    <property type="match status" value="1"/>
</dbReference>
<dbReference type="InterPro" id="IPR007837">
    <property type="entry name" value="DinB"/>
</dbReference>
<comment type="caution">
    <text evidence="3">The sequence shown here is derived from an EMBL/GenBank/DDBJ whole genome shotgun (WGS) entry which is preliminary data.</text>
</comment>
<dbReference type="PANTHER" id="PTHR37302:SF1">
    <property type="entry name" value="PROTEIN DINB"/>
    <property type="match status" value="1"/>
</dbReference>
<organism evidence="3 4">
    <name type="scientific">Bacillus bruguierae</name>
    <dbReference type="NCBI Taxonomy" id="3127667"/>
    <lineage>
        <taxon>Bacteria</taxon>
        <taxon>Bacillati</taxon>
        <taxon>Bacillota</taxon>
        <taxon>Bacilli</taxon>
        <taxon>Bacillales</taxon>
        <taxon>Bacillaceae</taxon>
        <taxon>Bacillus</taxon>
    </lineage>
</organism>
<gene>
    <name evidence="3" type="ORF">WAZ07_24210</name>
</gene>
<dbReference type="PANTHER" id="PTHR37302">
    <property type="entry name" value="SLR1116 PROTEIN"/>
    <property type="match status" value="1"/>
</dbReference>
<keyword evidence="4" id="KW-1185">Reference proteome</keyword>
<evidence type="ECO:0000313" key="3">
    <source>
        <dbReference type="EMBL" id="MEI4804250.1"/>
    </source>
</evidence>
<evidence type="ECO:0000256" key="2">
    <source>
        <dbReference type="ARBA" id="ARBA00022723"/>
    </source>
</evidence>
<dbReference type="EMBL" id="JBAWSX010000024">
    <property type="protein sequence ID" value="MEI4804250.1"/>
    <property type="molecule type" value="Genomic_DNA"/>
</dbReference>
<comment type="similarity">
    <text evidence="1">Belongs to the DinB family.</text>
</comment>